<feature type="transmembrane region" description="Helical" evidence="2">
    <location>
        <begin position="796"/>
        <end position="816"/>
    </location>
</feature>
<gene>
    <name evidence="3" type="ORF">F8M41_007377</name>
</gene>
<dbReference type="GO" id="GO:0098703">
    <property type="term" value="P:calcium ion import across plasma membrane"/>
    <property type="evidence" value="ECO:0007669"/>
    <property type="project" value="TreeGrafter"/>
</dbReference>
<keyword evidence="2" id="KW-0472">Membrane</keyword>
<feature type="transmembrane region" description="Helical" evidence="2">
    <location>
        <begin position="897"/>
        <end position="919"/>
    </location>
</feature>
<feature type="transmembrane region" description="Helical" evidence="2">
    <location>
        <begin position="769"/>
        <end position="790"/>
    </location>
</feature>
<keyword evidence="2" id="KW-1133">Transmembrane helix</keyword>
<keyword evidence="1" id="KW-0677">Repeat</keyword>
<accession>A0A8H4A4E6</accession>
<keyword evidence="3" id="KW-0675">Receptor</keyword>
<evidence type="ECO:0000313" key="3">
    <source>
        <dbReference type="EMBL" id="KAF0416730.1"/>
    </source>
</evidence>
<keyword evidence="2" id="KW-0812">Transmembrane</keyword>
<feature type="transmembrane region" description="Helical" evidence="2">
    <location>
        <begin position="836"/>
        <end position="854"/>
    </location>
</feature>
<evidence type="ECO:0000313" key="4">
    <source>
        <dbReference type="Proteomes" id="UP000439903"/>
    </source>
</evidence>
<dbReference type="SUPFAM" id="SSF82171">
    <property type="entry name" value="DPP6 N-terminal domain-like"/>
    <property type="match status" value="1"/>
</dbReference>
<dbReference type="InterPro" id="IPR024862">
    <property type="entry name" value="TRPV"/>
</dbReference>
<evidence type="ECO:0000256" key="1">
    <source>
        <dbReference type="ARBA" id="ARBA00022737"/>
    </source>
</evidence>
<comment type="caution">
    <text evidence="3">The sequence shown here is derived from an EMBL/GenBank/DDBJ whole genome shotgun (WGS) entry which is preliminary data.</text>
</comment>
<protein>
    <submittedName>
        <fullName evidence="3">Transient receptor potential cation channel subfamily a member 1-like</fullName>
    </submittedName>
</protein>
<dbReference type="PANTHER" id="PTHR10582:SF2">
    <property type="entry name" value="INACTIVE"/>
    <property type="match status" value="1"/>
</dbReference>
<dbReference type="AlphaFoldDB" id="A0A8H4A4E6"/>
<dbReference type="PANTHER" id="PTHR10582">
    <property type="entry name" value="TRANSIENT RECEPTOR POTENTIAL ION CHANNEL PROTEIN"/>
    <property type="match status" value="1"/>
</dbReference>
<feature type="transmembrane region" description="Helical" evidence="2">
    <location>
        <begin position="860"/>
        <end position="877"/>
    </location>
</feature>
<keyword evidence="4" id="KW-1185">Reference proteome</keyword>
<evidence type="ECO:0000256" key="2">
    <source>
        <dbReference type="SAM" id="Phobius"/>
    </source>
</evidence>
<dbReference type="GO" id="GO:0005216">
    <property type="term" value="F:monoatomic ion channel activity"/>
    <property type="evidence" value="ECO:0007669"/>
    <property type="project" value="InterPro"/>
</dbReference>
<sequence length="973" mass="113840">MGSSRSEELLIEVDAPHPHGGKKISDYVFSPNMQYIVTWSREDQSIVGWTITKDLQLKYDNSINSEELKKIIGLKPNITKFELKAIAYRLKGVSDCKQVILDLARSDPYDFEIIDITTKSRQVLNAPGLKGHMYLSTFLDNGDLAISGRRKCIYIFSKSKSNNNNKQWTCKSIFNELKNCDQLFIFKNGKLLSLSEMPYVIMQWNLETRELEMQYILNWNIIMYTLGMKMNNDNTLLAIASYTLNDETLIYVYSTESGIAVANNSFKETLHNFCFIGSKEEQLHFSGPRHNKKSYNSYILNPYTLKPPKAYVLHDIYSPTYENYEDYPINIISDFIITIENSNLSIQRLSHNKSWQNHLQYKEHHVGSTLFNIKEVNQIILDTLEKFKSNQNLTQKYSDKPKQLPYGNLYTWIIETVPRGNEYKTTLKASIDGKSNGMRDIWASADNDNGYTLESEVLKNGDIIFICSDGIYIFAINFKEKTPSLIYSWKDEKDKFEVETETPQESIKRHLTSFNSLIEENINSLKFKFLPPPIIDMFMINDLINNELTVKLYGKDMFSQLIQYENKFKYSMKSVIQDLLDKCFEYSLTKFRGGDIYNFILFISQVTSTLIILEKYNKNLRVTEKFLSKINLLVPDNYYKAVDNDSSLFHLQHCEIYYPSTLSVISSLNYLLFWISEKCDSLKKNYPRIYNILTIPYSYYSSSTIYSQKTVKLIFPLLNFATYSEDYSFLEIFYLYDNAFTLLSTPDYYKWWNIKALINFKWNTYGRRYYFMIWAIYLIFMCCFLIVATISENVSLNYQVILLKATIFLGFVHLIFEARQCAHNFVNYITSPWNWFDLAAILFPTITSFIWLYYKILPTWIITIAVFLLEIKFLLYFRALKYFGKYFAIMIGVAQQVFSFLIILGIIVLAFAHSLHILLRPTSEYSYNQPSYTDDINNPWNLVSTYKFISSNGTIGDSLFIETPDDNTNLFAW</sequence>
<proteinExistence type="predicted"/>
<name>A0A8H4A4E6_GIGMA</name>
<organism evidence="3 4">
    <name type="scientific">Gigaspora margarita</name>
    <dbReference type="NCBI Taxonomy" id="4874"/>
    <lineage>
        <taxon>Eukaryota</taxon>
        <taxon>Fungi</taxon>
        <taxon>Fungi incertae sedis</taxon>
        <taxon>Mucoromycota</taxon>
        <taxon>Glomeromycotina</taxon>
        <taxon>Glomeromycetes</taxon>
        <taxon>Diversisporales</taxon>
        <taxon>Gigasporaceae</taxon>
        <taxon>Gigaspora</taxon>
    </lineage>
</organism>
<dbReference type="Proteomes" id="UP000439903">
    <property type="component" value="Unassembled WGS sequence"/>
</dbReference>
<reference evidence="3 4" key="1">
    <citation type="journal article" date="2019" name="Environ. Microbiol.">
        <title>At the nexus of three kingdoms: the genome of the mycorrhizal fungus Gigaspora margarita provides insights into plant, endobacterial and fungal interactions.</title>
        <authorList>
            <person name="Venice F."/>
            <person name="Ghignone S."/>
            <person name="Salvioli di Fossalunga A."/>
            <person name="Amselem J."/>
            <person name="Novero M."/>
            <person name="Xianan X."/>
            <person name="Sedzielewska Toro K."/>
            <person name="Morin E."/>
            <person name="Lipzen A."/>
            <person name="Grigoriev I.V."/>
            <person name="Henrissat B."/>
            <person name="Martin F.M."/>
            <person name="Bonfante P."/>
        </authorList>
    </citation>
    <scope>NUCLEOTIDE SEQUENCE [LARGE SCALE GENOMIC DNA]</scope>
    <source>
        <strain evidence="3 4">BEG34</strain>
    </source>
</reference>
<dbReference type="GO" id="GO:0005886">
    <property type="term" value="C:plasma membrane"/>
    <property type="evidence" value="ECO:0007669"/>
    <property type="project" value="TreeGrafter"/>
</dbReference>
<dbReference type="OrthoDB" id="6068913at2759"/>
<dbReference type="EMBL" id="WTPW01001744">
    <property type="protein sequence ID" value="KAF0416730.1"/>
    <property type="molecule type" value="Genomic_DNA"/>
</dbReference>